<feature type="region of interest" description="Disordered" evidence="1">
    <location>
        <begin position="698"/>
        <end position="773"/>
    </location>
</feature>
<feature type="compositionally biased region" description="Polar residues" evidence="1">
    <location>
        <begin position="429"/>
        <end position="438"/>
    </location>
</feature>
<feature type="region of interest" description="Disordered" evidence="1">
    <location>
        <begin position="467"/>
        <end position="522"/>
    </location>
</feature>
<feature type="compositionally biased region" description="Basic and acidic residues" evidence="1">
    <location>
        <begin position="813"/>
        <end position="822"/>
    </location>
</feature>
<feature type="compositionally biased region" description="Low complexity" evidence="1">
    <location>
        <begin position="507"/>
        <end position="518"/>
    </location>
</feature>
<feature type="compositionally biased region" description="Pro residues" evidence="1">
    <location>
        <begin position="711"/>
        <end position="729"/>
    </location>
</feature>
<feature type="compositionally biased region" description="Low complexity" evidence="1">
    <location>
        <begin position="730"/>
        <end position="743"/>
    </location>
</feature>
<name>A0A6L2MST2_TANCI</name>
<dbReference type="AlphaFoldDB" id="A0A6L2MST2"/>
<feature type="compositionally biased region" description="Basic and acidic residues" evidence="1">
    <location>
        <begin position="342"/>
        <end position="352"/>
    </location>
</feature>
<feature type="compositionally biased region" description="Pro residues" evidence="1">
    <location>
        <begin position="745"/>
        <end position="754"/>
    </location>
</feature>
<feature type="region of interest" description="Disordered" evidence="1">
    <location>
        <begin position="267"/>
        <end position="352"/>
    </location>
</feature>
<dbReference type="EMBL" id="BKCJ010007401">
    <property type="protein sequence ID" value="GEU77071.1"/>
    <property type="molecule type" value="Genomic_DNA"/>
</dbReference>
<accession>A0A6L2MST2</accession>
<organism evidence="2">
    <name type="scientific">Tanacetum cinerariifolium</name>
    <name type="common">Dalmatian daisy</name>
    <name type="synonym">Chrysanthemum cinerariifolium</name>
    <dbReference type="NCBI Taxonomy" id="118510"/>
    <lineage>
        <taxon>Eukaryota</taxon>
        <taxon>Viridiplantae</taxon>
        <taxon>Streptophyta</taxon>
        <taxon>Embryophyta</taxon>
        <taxon>Tracheophyta</taxon>
        <taxon>Spermatophyta</taxon>
        <taxon>Magnoliopsida</taxon>
        <taxon>eudicotyledons</taxon>
        <taxon>Gunneridae</taxon>
        <taxon>Pentapetalae</taxon>
        <taxon>asterids</taxon>
        <taxon>campanulids</taxon>
        <taxon>Asterales</taxon>
        <taxon>Asteraceae</taxon>
        <taxon>Asteroideae</taxon>
        <taxon>Anthemideae</taxon>
        <taxon>Anthemidinae</taxon>
        <taxon>Tanacetum</taxon>
    </lineage>
</organism>
<feature type="compositionally biased region" description="Low complexity" evidence="1">
    <location>
        <begin position="628"/>
        <end position="638"/>
    </location>
</feature>
<gene>
    <name evidence="2" type="ORF">Tci_049049</name>
</gene>
<comment type="caution">
    <text evidence="2">The sequence shown here is derived from an EMBL/GenBank/DDBJ whole genome shotgun (WGS) entry which is preliminary data.</text>
</comment>
<feature type="compositionally biased region" description="Low complexity" evidence="1">
    <location>
        <begin position="764"/>
        <end position="773"/>
    </location>
</feature>
<feature type="region of interest" description="Disordered" evidence="1">
    <location>
        <begin position="796"/>
        <end position="822"/>
    </location>
</feature>
<proteinExistence type="predicted"/>
<reference evidence="2" key="1">
    <citation type="journal article" date="2019" name="Sci. Rep.">
        <title>Draft genome of Tanacetum cinerariifolium, the natural source of mosquito coil.</title>
        <authorList>
            <person name="Yamashiro T."/>
            <person name="Shiraishi A."/>
            <person name="Satake H."/>
            <person name="Nakayama K."/>
        </authorList>
    </citation>
    <scope>NUCLEOTIDE SEQUENCE</scope>
</reference>
<feature type="region of interest" description="Disordered" evidence="1">
    <location>
        <begin position="417"/>
        <end position="444"/>
    </location>
</feature>
<protein>
    <submittedName>
        <fullName evidence="2">Histone deacetylase 14</fullName>
    </submittedName>
</protein>
<feature type="non-terminal residue" evidence="2">
    <location>
        <position position="1"/>
    </location>
</feature>
<dbReference type="SUPFAM" id="SSF101447">
    <property type="entry name" value="Formin homology 2 domain (FH2 domain)"/>
    <property type="match status" value="1"/>
</dbReference>
<sequence length="1017" mass="113286">DGNAIAATWPLLNAPCASIPGQGHMGMLGRGCRNRLGVVEVQEIPWGQWGNSSNFGREIKLDLLWDRGEVRDTMADVNVNAPADQVPTMVPPTRTDDQILPHIRWRALTTIINLCLTGKTLRFERPRAPVLQILWGVVNRAHIDYAERIWEEFTQSIHNFIEDKKNLAQHTHGKKKATLIVIPSIRFTKMIIYYLQRKHKFHPKLDSPLYLLNEELVLGYLKFSAKGTKREVFGMPIPGNLVTTDIKGEPYYKEYPEKVAKHQRYLAGEQGSDPDSPAPKPTKVTKKSKLSAPKAGLRPPVTKPASSQQPEPKPTSAKSQGKKCKLVMETSDKPSPAKKSKPGLEPRFDDQEAEVQRTLKESLMSVYNAARGSLPPMVIRKLESSKYQPLLEVQRKGKEKVIDEQVSLDLLNLQTPKKKSTADQFIFQRRTSTPTGSSGHDESSSLYAELGLTNSEVESDEDVPGIDARVQGKGQAGPNPSEQDKGQAGPNPSEQDKGQAGLNPGDVVASQPQSSPVVHAGPNLKHIDLEATDVSTQPHPKQMDEGFTTTSYPKAQENLKLTIKEHVILEEHASSTGTTTAETKAKSMVSVIIQQDTSAIPPMTTSIIDLTLRPDSLNVHRPLQAMETETTTTTTITTHPPPPQPQQSNTDSMLMKRIGKLKHIMTNLIQDNTHLEERSSGKVYDHDHTEELLKDLAEAHKKKKKSRDSPNTPPGSLPHQPPPPPPPACPSGASGSPRASESSQVPPPPPPPPSTNQEGQSHGSTTLSSSKTTASAELKAWTIINTRLRLSISSTPEDLQMDDDMAPDAQAHSSDDKDIENAHIPKNNWASSLASTYSPPPEDSLLAKPLPLGGPPGQVTIQYDFFFNKELEYLRYGSKGSRPALSILKMKAAYYLDVSLEKMVPDQMWIEEECKYDIAAMYVIDSPRAVTFRDKYGVHMIMRFNEIHNFSNDTLHQIEEALDYRVKDFRVNRMNSGLNTRFWTRKDVDRSKEFIFAIQKWLKIRRIFCNKERFVGR</sequence>
<feature type="region of interest" description="Disordered" evidence="1">
    <location>
        <begin position="628"/>
        <end position="650"/>
    </location>
</feature>
<evidence type="ECO:0000256" key="1">
    <source>
        <dbReference type="SAM" id="MobiDB-lite"/>
    </source>
</evidence>
<evidence type="ECO:0000313" key="2">
    <source>
        <dbReference type="EMBL" id="GEU77071.1"/>
    </source>
</evidence>